<evidence type="ECO:0008006" key="3">
    <source>
        <dbReference type="Google" id="ProtNLM"/>
    </source>
</evidence>
<dbReference type="HOGENOM" id="CLU_1955185_0_0_10"/>
<proteinExistence type="predicted"/>
<accession>F8N7H2</accession>
<dbReference type="Proteomes" id="UP000002772">
    <property type="component" value="Unassembled WGS sequence"/>
</dbReference>
<protein>
    <recommendedName>
        <fullName evidence="3">Mobilization protein</fullName>
    </recommendedName>
</protein>
<name>F8N7H2_9BACT</name>
<sequence length="133" mass="15930">MKQRTRKPIRSIEQKVRLTTEEYEMFRKKSECYHTMAGMIRDAVRLFDDKATKRKLESMTEVKDFYVRFDQRLGWIGSNLNQAQHRANELAIEGQLSSDYIRQILEPEVGETLQLIREMRSDLEKLRQHLLKL</sequence>
<dbReference type="EMBL" id="GL945017">
    <property type="protein sequence ID" value="EGN57432.1"/>
    <property type="molecule type" value="Genomic_DNA"/>
</dbReference>
<organism evidence="1 2">
    <name type="scientific">Hallella multisaccharivorax DSM 17128</name>
    <dbReference type="NCBI Taxonomy" id="688246"/>
    <lineage>
        <taxon>Bacteria</taxon>
        <taxon>Pseudomonadati</taxon>
        <taxon>Bacteroidota</taxon>
        <taxon>Bacteroidia</taxon>
        <taxon>Bacteroidales</taxon>
        <taxon>Prevotellaceae</taxon>
        <taxon>Hallella</taxon>
    </lineage>
</organism>
<dbReference type="OrthoDB" id="1071054at2"/>
<evidence type="ECO:0000313" key="2">
    <source>
        <dbReference type="Proteomes" id="UP000002772"/>
    </source>
</evidence>
<keyword evidence="2" id="KW-1185">Reference proteome</keyword>
<evidence type="ECO:0000313" key="1">
    <source>
        <dbReference type="EMBL" id="EGN57432.1"/>
    </source>
</evidence>
<dbReference type="RefSeq" id="WP_007574988.1">
    <property type="nucleotide sequence ID" value="NZ_BPTS01000002.1"/>
</dbReference>
<gene>
    <name evidence="1" type="ORF">Premu_2037</name>
</gene>
<reference evidence="2" key="1">
    <citation type="journal article" date="2011" name="Stand. Genomic Sci.">
        <title>Non-contiguous finished genome sequence of the opportunistic oral pathogen Prevotella multisaccharivorax type strain (PPPA20).</title>
        <authorList>
            <person name="Pati A."/>
            <person name="Gronow S."/>
            <person name="Lu M."/>
            <person name="Lapidus A."/>
            <person name="Nolan M."/>
            <person name="Lucas S."/>
            <person name="Hammon N."/>
            <person name="Deshpande S."/>
            <person name="Cheng J.F."/>
            <person name="Tapia R."/>
            <person name="Han C."/>
            <person name="Goodwin L."/>
            <person name="Pitluck S."/>
            <person name="Liolios K."/>
            <person name="Pagani I."/>
            <person name="Mavromatis K."/>
            <person name="Mikhailova N."/>
            <person name="Huntemann M."/>
            <person name="Chen A."/>
            <person name="Palaniappan K."/>
            <person name="Land M."/>
            <person name="Hauser L."/>
            <person name="Detter J.C."/>
            <person name="Brambilla E.M."/>
            <person name="Rohde M."/>
            <person name="Goker M."/>
            <person name="Woyke T."/>
            <person name="Bristow J."/>
            <person name="Eisen J.A."/>
            <person name="Markowitz V."/>
            <person name="Hugenholtz P."/>
            <person name="Kyrpides N.C."/>
            <person name="Klenk H.P."/>
            <person name="Ivanova N."/>
        </authorList>
    </citation>
    <scope>NUCLEOTIDE SEQUENCE [LARGE SCALE GENOMIC DNA]</scope>
    <source>
        <strain evidence="2">DSM 17128</strain>
    </source>
</reference>
<dbReference type="AlphaFoldDB" id="F8N7H2"/>